<reference evidence="3 4" key="1">
    <citation type="submission" date="2017-06" db="EMBL/GenBank/DDBJ databases">
        <authorList>
            <person name="Swanenburg J."/>
            <person name="Kort R."/>
        </authorList>
    </citation>
    <scope>NUCLEOTIDE SEQUENCE [LARGE SCALE GENOMIC DNA]</scope>
    <source>
        <strain evidence="3 4">RL05</strain>
    </source>
</reference>
<accession>A0A135ZH99</accession>
<organism evidence="3 4">
    <name type="scientific">Lactobacillus crispatus</name>
    <dbReference type="NCBI Taxonomy" id="47770"/>
    <lineage>
        <taxon>Bacteria</taxon>
        <taxon>Bacillati</taxon>
        <taxon>Bacillota</taxon>
        <taxon>Bacilli</taxon>
        <taxon>Lactobacillales</taxon>
        <taxon>Lactobacillaceae</taxon>
        <taxon>Lactobacillus</taxon>
    </lineage>
</organism>
<dbReference type="AlphaFoldDB" id="A0A135ZH99"/>
<name>A0A135ZH99_9LACO</name>
<dbReference type="Proteomes" id="UP000295195">
    <property type="component" value="Unassembled WGS sequence"/>
</dbReference>
<feature type="transmembrane region" description="Helical" evidence="2">
    <location>
        <begin position="47"/>
        <end position="64"/>
    </location>
</feature>
<keyword evidence="1" id="KW-0175">Coiled coil</keyword>
<feature type="transmembrane region" description="Helical" evidence="2">
    <location>
        <begin position="21"/>
        <end position="41"/>
    </location>
</feature>
<keyword evidence="2" id="KW-1133">Transmembrane helix</keyword>
<dbReference type="EMBL" id="NKLP01000239">
    <property type="protein sequence ID" value="TDN29138.1"/>
    <property type="molecule type" value="Genomic_DNA"/>
</dbReference>
<feature type="transmembrane region" description="Helical" evidence="2">
    <location>
        <begin position="101"/>
        <end position="126"/>
    </location>
</feature>
<dbReference type="RefSeq" id="WP_060462794.1">
    <property type="nucleotide sequence ID" value="NZ_JAKHEZ010000048.1"/>
</dbReference>
<evidence type="ECO:0000256" key="1">
    <source>
        <dbReference type="SAM" id="Coils"/>
    </source>
</evidence>
<protein>
    <submittedName>
        <fullName evidence="3">Uncharacterized protein</fullName>
    </submittedName>
</protein>
<gene>
    <name evidence="3" type="ORF">CEE75_11640</name>
</gene>
<sequence length="243" mass="28151">MAVLYEHGNLHDDQVLSLSVIFNRSLLAACWFSLFVSILYYAITANVLKTFLIASFIPFRYFFFDINPSKLRKRPPSLSRDIVVSIFISYKVRRFPIPQGGFLATVVGTFLAIMRAYINGIGLMLFDSFTFLFQIKNDKKGIPLDQDINILNDNERLQAILNEAKVQNDDIEKKKLEEMHQDWIDIGNQRSLSAWDFPIQRYVDHSNYYFINKEIGTDFFAKEDTKNIAKASNKKVPKNKAKK</sequence>
<evidence type="ECO:0000313" key="4">
    <source>
        <dbReference type="Proteomes" id="UP000295195"/>
    </source>
</evidence>
<proteinExistence type="predicted"/>
<comment type="caution">
    <text evidence="3">The sequence shown here is derived from an EMBL/GenBank/DDBJ whole genome shotgun (WGS) entry which is preliminary data.</text>
</comment>
<keyword evidence="2" id="KW-0812">Transmembrane</keyword>
<keyword evidence="2" id="KW-0472">Membrane</keyword>
<feature type="coiled-coil region" evidence="1">
    <location>
        <begin position="154"/>
        <end position="181"/>
    </location>
</feature>
<evidence type="ECO:0000313" key="3">
    <source>
        <dbReference type="EMBL" id="TDN29138.1"/>
    </source>
</evidence>
<evidence type="ECO:0000256" key="2">
    <source>
        <dbReference type="SAM" id="Phobius"/>
    </source>
</evidence>